<dbReference type="PANTHER" id="PTHR14218">
    <property type="entry name" value="PROTEASE S8 TRIPEPTIDYL PEPTIDASE I CLN2"/>
    <property type="match status" value="1"/>
</dbReference>
<evidence type="ECO:0000313" key="11">
    <source>
        <dbReference type="Proteomes" id="UP000564385"/>
    </source>
</evidence>
<evidence type="ECO:0000313" key="10">
    <source>
        <dbReference type="EMBL" id="NYF90908.1"/>
    </source>
</evidence>
<dbReference type="InterPro" id="IPR036852">
    <property type="entry name" value="Peptidase_S8/S53_dom_sf"/>
</dbReference>
<keyword evidence="3" id="KW-0479">Metal-binding</keyword>
<dbReference type="InterPro" id="IPR050819">
    <property type="entry name" value="Tripeptidyl-peptidase_I"/>
</dbReference>
<dbReference type="SMART" id="SM00944">
    <property type="entry name" value="Pro-kuma_activ"/>
    <property type="match status" value="1"/>
</dbReference>
<dbReference type="InterPro" id="IPR015366">
    <property type="entry name" value="S53_propep"/>
</dbReference>
<reference evidence="10 11" key="1">
    <citation type="submission" date="2020-07" db="EMBL/GenBank/DDBJ databases">
        <title>Genomic Encyclopedia of Type Strains, Phase IV (KMG-V): Genome sequencing to study the core and pangenomes of soil and plant-associated prokaryotes.</title>
        <authorList>
            <person name="Whitman W."/>
        </authorList>
    </citation>
    <scope>NUCLEOTIDE SEQUENCE [LARGE SCALE GENOMIC DNA]</scope>
    <source>
        <strain evidence="10 11">M8UP22</strain>
    </source>
</reference>
<evidence type="ECO:0000259" key="9">
    <source>
        <dbReference type="PROSITE" id="PS51695"/>
    </source>
</evidence>
<dbReference type="SUPFAM" id="SSF54897">
    <property type="entry name" value="Protease propeptides/inhibitors"/>
    <property type="match status" value="1"/>
</dbReference>
<feature type="signal peptide" evidence="8">
    <location>
        <begin position="1"/>
        <end position="32"/>
    </location>
</feature>
<evidence type="ECO:0000256" key="5">
    <source>
        <dbReference type="ARBA" id="ARBA00022825"/>
    </source>
</evidence>
<evidence type="ECO:0000256" key="3">
    <source>
        <dbReference type="ARBA" id="ARBA00022723"/>
    </source>
</evidence>
<evidence type="ECO:0000256" key="4">
    <source>
        <dbReference type="ARBA" id="ARBA00022801"/>
    </source>
</evidence>
<dbReference type="GO" id="GO:0006508">
    <property type="term" value="P:proteolysis"/>
    <property type="evidence" value="ECO:0007669"/>
    <property type="project" value="UniProtKB-KW"/>
</dbReference>
<feature type="domain" description="Peptidase S53" evidence="9">
    <location>
        <begin position="254"/>
        <end position="693"/>
    </location>
</feature>
<organism evidence="10 11">
    <name type="scientific">Tunturiibacter lichenicola</name>
    <dbReference type="NCBI Taxonomy" id="2051959"/>
    <lineage>
        <taxon>Bacteria</taxon>
        <taxon>Pseudomonadati</taxon>
        <taxon>Acidobacteriota</taxon>
        <taxon>Terriglobia</taxon>
        <taxon>Terriglobales</taxon>
        <taxon>Acidobacteriaceae</taxon>
        <taxon>Tunturiibacter</taxon>
    </lineage>
</organism>
<sequence length="695" mass="72439">MKQHSFRNHASSRLTIAAALGAFALTAGSAFAAPASQTTNVGPEDESKQISVRVWLNPHNKAALDAAVEQMYDKGSANYHRFLTLKEFNEKFAPTEKEAGVVREYLAAHNMKVTSTEKNNRFVVAEGKVGDAQTAFNTKINKVMVNGEVHHANATEASVAGPASALVATVQGLSDLKYHAMVKPSVNPESGVPYEGVSPSAAGADGLFYSADCLRGAASKVFKTDGAFPEAFYAGNLYGASITNAKPPNLPPCGYDAAEIQEAYGLKPLYKKGLDGAGQTIVIVDAFGSNSIVSDANLFSQLNGLPAFTSSNFQIVEPTGPATCTATNGCIAGNWQYETTLDVEWAHAIAPNANIVLVLTADNSFTNLDLGNLAAIQNGYGNVISNSFGISEIALKDLDPSELVVENGIAQIAAALGISLNVSTGDSGDELITNNADFGINAVSVNANADSPYATAVGGTSTFLDAHSNIKLQTGWGLNLARIANPTPNPPVIPPLLFGFQSGSGGGTSVVFAKPKFQKSLKGKFRLLPDISMNADPQTGNEIIVSPDGNPANATVLVFGGTSLSCPMFSGYWAIANQAAGVPLGQAAPILYELSEGAITDVNVTPVDTLLNVSGLIIDPPNSPIFESQAALAQPLENTKLFVSALYQSPSSTRWDVLTFGTDSSLVTGPGWDNVTGLGTPNGATFINSVVKAVQ</sequence>
<keyword evidence="5" id="KW-0720">Serine protease</keyword>
<evidence type="ECO:0000256" key="7">
    <source>
        <dbReference type="ARBA" id="ARBA00023145"/>
    </source>
</evidence>
<comment type="cofactor">
    <cofactor evidence="1">
        <name>Ca(2+)</name>
        <dbReference type="ChEBI" id="CHEBI:29108"/>
    </cofactor>
</comment>
<dbReference type="Gene3D" id="3.40.50.200">
    <property type="entry name" value="Peptidase S8/S53 domain"/>
    <property type="match status" value="1"/>
</dbReference>
<dbReference type="Pfam" id="PF09286">
    <property type="entry name" value="Pro-kuma_activ"/>
    <property type="match status" value="1"/>
</dbReference>
<dbReference type="InterPro" id="IPR000209">
    <property type="entry name" value="Peptidase_S8/S53_dom"/>
</dbReference>
<dbReference type="SUPFAM" id="SSF52743">
    <property type="entry name" value="Subtilisin-like"/>
    <property type="match status" value="1"/>
</dbReference>
<proteinExistence type="predicted"/>
<accession>A0A852VDE5</accession>
<dbReference type="PROSITE" id="PS00138">
    <property type="entry name" value="SUBTILASE_SER"/>
    <property type="match status" value="1"/>
</dbReference>
<evidence type="ECO:0000256" key="6">
    <source>
        <dbReference type="ARBA" id="ARBA00022837"/>
    </source>
</evidence>
<evidence type="ECO:0000256" key="8">
    <source>
        <dbReference type="SAM" id="SignalP"/>
    </source>
</evidence>
<evidence type="ECO:0000256" key="2">
    <source>
        <dbReference type="ARBA" id="ARBA00022670"/>
    </source>
</evidence>
<dbReference type="GO" id="GO:0004252">
    <property type="term" value="F:serine-type endopeptidase activity"/>
    <property type="evidence" value="ECO:0007669"/>
    <property type="project" value="InterPro"/>
</dbReference>
<dbReference type="PANTHER" id="PTHR14218:SF15">
    <property type="entry name" value="TRIPEPTIDYL-PEPTIDASE 1"/>
    <property type="match status" value="1"/>
</dbReference>
<dbReference type="CDD" id="cd11377">
    <property type="entry name" value="Pro-peptidase_S53"/>
    <property type="match status" value="1"/>
</dbReference>
<dbReference type="GO" id="GO:0008240">
    <property type="term" value="F:tripeptidyl-peptidase activity"/>
    <property type="evidence" value="ECO:0007669"/>
    <property type="project" value="TreeGrafter"/>
</dbReference>
<dbReference type="Proteomes" id="UP000564385">
    <property type="component" value="Unassembled WGS sequence"/>
</dbReference>
<dbReference type="GO" id="GO:0046872">
    <property type="term" value="F:metal ion binding"/>
    <property type="evidence" value="ECO:0007669"/>
    <property type="project" value="UniProtKB-KW"/>
</dbReference>
<keyword evidence="7" id="KW-0865">Zymogen</keyword>
<name>A0A852VDE5_9BACT</name>
<dbReference type="EMBL" id="JACCCU010000002">
    <property type="protein sequence ID" value="NYF90908.1"/>
    <property type="molecule type" value="Genomic_DNA"/>
</dbReference>
<feature type="chain" id="PRO_5032651549" evidence="8">
    <location>
        <begin position="33"/>
        <end position="695"/>
    </location>
</feature>
<protein>
    <submittedName>
        <fullName evidence="10">Subtilase family serine protease</fullName>
    </submittedName>
</protein>
<dbReference type="InterPro" id="IPR023828">
    <property type="entry name" value="Peptidase_S8_Ser-AS"/>
</dbReference>
<evidence type="ECO:0000256" key="1">
    <source>
        <dbReference type="ARBA" id="ARBA00001913"/>
    </source>
</evidence>
<dbReference type="CDD" id="cd04056">
    <property type="entry name" value="Peptidases_S53"/>
    <property type="match status" value="1"/>
</dbReference>
<dbReference type="PROSITE" id="PS51695">
    <property type="entry name" value="SEDOLISIN"/>
    <property type="match status" value="1"/>
</dbReference>
<keyword evidence="8" id="KW-0732">Signal</keyword>
<keyword evidence="4" id="KW-0378">Hydrolase</keyword>
<gene>
    <name evidence="10" type="ORF">HDF08_003010</name>
</gene>
<dbReference type="InterPro" id="IPR030400">
    <property type="entry name" value="Sedolisin_dom"/>
</dbReference>
<keyword evidence="6" id="KW-0106">Calcium</keyword>
<dbReference type="Pfam" id="PF00082">
    <property type="entry name" value="Peptidase_S8"/>
    <property type="match status" value="1"/>
</dbReference>
<comment type="caution">
    <text evidence="10">The sequence shown here is derived from an EMBL/GenBank/DDBJ whole genome shotgun (WGS) entry which is preliminary data.</text>
</comment>
<keyword evidence="2 10" id="KW-0645">Protease</keyword>
<dbReference type="AlphaFoldDB" id="A0A852VDE5"/>